<sequence length="499" mass="55693">MAIASLALPVSGLDALPNESRMIATPWSRMVRGIGLGQYPVDYDSVAAARIRETFDRLAAKMPFHTYTVFARLLTELILTVANPGTEPSPAQVRRALGPVVAAVRAEGNAYYRVIAGSILLETFAKLEMDPGLLVNDSVDLPAEILAAVDGIQPDRIKDGNRHGDYERLSAYSAVMLALGQLGLKERLVTGPRNHVREALDLLERIPSPFFRVRAASMLLSVISLLGYDALVFDGERDYMKEVLDHLDRTFDPGNEVSFPQPVTPRFAKTYPLLTLLNAIAMSGRVEYLRYGRDRLAEIKELMGTISRSERAHMTLYYVVALHNLGRLTEQVPDLDAHLEEAVGRWQDIDPGEDFFLHGVAYPYLIETAMITGRTDLITDEALERQADAFRDHDRTEQDRVNRPFPLSYSLNAFGEIGVADRLFAPRARYGGASAVTWVIDRFSENGREEGTRLTMVDHALISCALRLRGAHRRETELFRTFRFRLTETPGAASADRTS</sequence>
<evidence type="ECO:0000313" key="1">
    <source>
        <dbReference type="EMBL" id="MBM9509126.1"/>
    </source>
</evidence>
<evidence type="ECO:0000313" key="2">
    <source>
        <dbReference type="Proteomes" id="UP000749040"/>
    </source>
</evidence>
<organism evidence="1 2">
    <name type="scientific">Actinacidiphila acididurans</name>
    <dbReference type="NCBI Taxonomy" id="2784346"/>
    <lineage>
        <taxon>Bacteria</taxon>
        <taxon>Bacillati</taxon>
        <taxon>Actinomycetota</taxon>
        <taxon>Actinomycetes</taxon>
        <taxon>Kitasatosporales</taxon>
        <taxon>Streptomycetaceae</taxon>
        <taxon>Actinacidiphila</taxon>
    </lineage>
</organism>
<comment type="caution">
    <text evidence="1">The sequence shown here is derived from an EMBL/GenBank/DDBJ whole genome shotgun (WGS) entry which is preliminary data.</text>
</comment>
<name>A0ABS2U302_9ACTN</name>
<keyword evidence="2" id="KW-1185">Reference proteome</keyword>
<dbReference type="Proteomes" id="UP000749040">
    <property type="component" value="Unassembled WGS sequence"/>
</dbReference>
<accession>A0ABS2U302</accession>
<reference evidence="1 2" key="1">
    <citation type="submission" date="2021-01" db="EMBL/GenBank/DDBJ databases">
        <title>Streptomyces acididurans sp. nov., isolated from a peat swamp forest soil.</title>
        <authorList>
            <person name="Chantavorakit T."/>
            <person name="Duangmal K."/>
        </authorList>
    </citation>
    <scope>NUCLEOTIDE SEQUENCE [LARGE SCALE GENOMIC DNA]</scope>
    <source>
        <strain evidence="1 2">KK5PA1</strain>
    </source>
</reference>
<proteinExistence type="predicted"/>
<protein>
    <submittedName>
        <fullName evidence="1">Uncharacterized protein</fullName>
    </submittedName>
</protein>
<gene>
    <name evidence="1" type="ORF">ITX44_32180</name>
</gene>
<dbReference type="EMBL" id="JADKYB010000022">
    <property type="protein sequence ID" value="MBM9509126.1"/>
    <property type="molecule type" value="Genomic_DNA"/>
</dbReference>
<dbReference type="RefSeq" id="WP_205361805.1">
    <property type="nucleotide sequence ID" value="NZ_JADKYB010000022.1"/>
</dbReference>